<evidence type="ECO:0000313" key="4">
    <source>
        <dbReference type="Proteomes" id="UP001652621"/>
    </source>
</evidence>
<feature type="signal peptide" evidence="2">
    <location>
        <begin position="1"/>
        <end position="20"/>
    </location>
</feature>
<keyword evidence="4" id="KW-1185">Reference proteome</keyword>
<dbReference type="OrthoDB" id="7871009at2759"/>
<gene>
    <name evidence="3" type="primary">101890539</name>
    <name evidence="5" type="synonym">LOC101890539</name>
</gene>
<dbReference type="RefSeq" id="XP_058977969.1">
    <property type="nucleotide sequence ID" value="XM_059121986.1"/>
</dbReference>
<dbReference type="VEuPathDB" id="VectorBase:MDOA006294"/>
<evidence type="ECO:0000256" key="2">
    <source>
        <dbReference type="SAM" id="SignalP"/>
    </source>
</evidence>
<evidence type="ECO:0000313" key="3">
    <source>
        <dbReference type="EnsemblMetazoa" id="MDOA006294-PA"/>
    </source>
</evidence>
<dbReference type="AlphaFoldDB" id="A0A1I8MLT7"/>
<protein>
    <submittedName>
        <fullName evidence="5">Uncharacterized protein LOC101890539</fullName>
    </submittedName>
</protein>
<organism evidence="3">
    <name type="scientific">Musca domestica</name>
    <name type="common">House fly</name>
    <dbReference type="NCBI Taxonomy" id="7370"/>
    <lineage>
        <taxon>Eukaryota</taxon>
        <taxon>Metazoa</taxon>
        <taxon>Ecdysozoa</taxon>
        <taxon>Arthropoda</taxon>
        <taxon>Hexapoda</taxon>
        <taxon>Insecta</taxon>
        <taxon>Pterygota</taxon>
        <taxon>Neoptera</taxon>
        <taxon>Endopterygota</taxon>
        <taxon>Diptera</taxon>
        <taxon>Brachycera</taxon>
        <taxon>Muscomorpha</taxon>
        <taxon>Muscoidea</taxon>
        <taxon>Muscidae</taxon>
        <taxon>Musca</taxon>
    </lineage>
</organism>
<reference evidence="3" key="1">
    <citation type="submission" date="2020-05" db="UniProtKB">
        <authorList>
            <consortium name="EnsemblMetazoa"/>
        </authorList>
    </citation>
    <scope>IDENTIFICATION</scope>
    <source>
        <strain evidence="3">Aabys</strain>
    </source>
</reference>
<dbReference type="eggNOG" id="ENOG502T82H">
    <property type="taxonomic scope" value="Eukaryota"/>
</dbReference>
<dbReference type="EnsemblMetazoa" id="MDOA006294-RA">
    <property type="protein sequence ID" value="MDOA006294-PA"/>
    <property type="gene ID" value="MDOA006294"/>
</dbReference>
<proteinExistence type="predicted"/>
<evidence type="ECO:0000256" key="1">
    <source>
        <dbReference type="SAM" id="MobiDB-lite"/>
    </source>
</evidence>
<dbReference type="VEuPathDB" id="VectorBase:MDOMA2_003483"/>
<feature type="chain" id="PRO_5044560538" evidence="2">
    <location>
        <begin position="21"/>
        <end position="114"/>
    </location>
</feature>
<keyword evidence="2" id="KW-0732">Signal</keyword>
<feature type="region of interest" description="Disordered" evidence="1">
    <location>
        <begin position="72"/>
        <end position="91"/>
    </location>
</feature>
<sequence>MMKILCVVTITLALLAVTETRPQDLQTGVIMAAAQVKEAFDNGAAARYDKTVEVFGTKWKNDMEVGFGDAIKKKKRSSSDSDSSSDGDDRRKRSIVYDELADDIKALYENILRI</sequence>
<evidence type="ECO:0000313" key="5">
    <source>
        <dbReference type="RefSeq" id="XP_058977969.1"/>
    </source>
</evidence>
<name>A0A1I8MLT7_MUSDO</name>
<dbReference type="Proteomes" id="UP001652621">
    <property type="component" value="Unplaced"/>
</dbReference>
<accession>A0A1I8MLT7</accession>
<reference evidence="5" key="2">
    <citation type="submission" date="2025-05" db="UniProtKB">
        <authorList>
            <consortium name="RefSeq"/>
        </authorList>
    </citation>
    <scope>IDENTIFICATION</scope>
    <source>
        <strain evidence="5">Aabys</strain>
        <tissue evidence="5">Whole body</tissue>
    </source>
</reference>